<dbReference type="Gene3D" id="3.40.47.10">
    <property type="match status" value="1"/>
</dbReference>
<dbReference type="RefSeq" id="WP_204816011.1">
    <property type="nucleotide sequence ID" value="NZ_JANHOF010000001.1"/>
</dbReference>
<dbReference type="NCBIfam" id="NF005541">
    <property type="entry name" value="PRK07204.1"/>
    <property type="match status" value="1"/>
</dbReference>
<feature type="domain" description="Beta-ketoacyl-[acyl-carrier-protein] synthase III C-terminal" evidence="3">
    <location>
        <begin position="243"/>
        <end position="331"/>
    </location>
</feature>
<dbReference type="InterPro" id="IPR016039">
    <property type="entry name" value="Thiolase-like"/>
</dbReference>
<dbReference type="CDD" id="cd00830">
    <property type="entry name" value="KAS_III"/>
    <property type="match status" value="1"/>
</dbReference>
<evidence type="ECO:0000256" key="1">
    <source>
        <dbReference type="ARBA" id="ARBA00022679"/>
    </source>
</evidence>
<dbReference type="InterPro" id="IPR013747">
    <property type="entry name" value="ACP_syn_III_C"/>
</dbReference>
<keyword evidence="6" id="KW-1185">Reference proteome</keyword>
<evidence type="ECO:0000259" key="4">
    <source>
        <dbReference type="Pfam" id="PF08545"/>
    </source>
</evidence>
<proteinExistence type="predicted"/>
<evidence type="ECO:0000259" key="3">
    <source>
        <dbReference type="Pfam" id="PF08541"/>
    </source>
</evidence>
<reference evidence="5 6" key="1">
    <citation type="submission" date="2024-09" db="EMBL/GenBank/DDBJ databases">
        <authorList>
            <person name="Sun Q."/>
            <person name="Mori K."/>
        </authorList>
    </citation>
    <scope>NUCLEOTIDE SEQUENCE [LARGE SCALE GENOMIC DNA]</scope>
    <source>
        <strain evidence="5 6">CCM 4839</strain>
    </source>
</reference>
<evidence type="ECO:0000313" key="5">
    <source>
        <dbReference type="EMBL" id="MFC0394847.1"/>
    </source>
</evidence>
<keyword evidence="1" id="KW-0808">Transferase</keyword>
<keyword evidence="2" id="KW-0012">Acyltransferase</keyword>
<evidence type="ECO:0000313" key="6">
    <source>
        <dbReference type="Proteomes" id="UP001589818"/>
    </source>
</evidence>
<gene>
    <name evidence="5" type="ORF">ACFFJ8_26220</name>
</gene>
<dbReference type="EMBL" id="JBHLVF010000041">
    <property type="protein sequence ID" value="MFC0394847.1"/>
    <property type="molecule type" value="Genomic_DNA"/>
</dbReference>
<feature type="domain" description="Beta-ketoacyl-[acyl-carrier-protein] synthase III N-terminal" evidence="4">
    <location>
        <begin position="110"/>
        <end position="183"/>
    </location>
</feature>
<accession>A0ABV6JGK6</accession>
<dbReference type="Pfam" id="PF08545">
    <property type="entry name" value="ACP_syn_III"/>
    <property type="match status" value="1"/>
</dbReference>
<dbReference type="Proteomes" id="UP001589818">
    <property type="component" value="Unassembled WGS sequence"/>
</dbReference>
<sequence>MKQRNIIVLGTGKYLPKKRVTDTDMDIRLGVKKGWVRKKSDVHVRYFVEDETASEMGARAAYDALEAAGLAFSDIDCLVCASGTMEQVIPCTAALIQKAMGQEASGVPSFDINSTCLSFVAGLDVMSYLLDAGRYQRILLISTEIASLGLNWSQKESAALFGDGAAAVVLGRTEPGGTSKLVHADMQTFSEGAHLSEIRGGGSKQHPKYYNALNMEDYLFDMNGSEIFRLASRKLPDFVDRLLQAANTRMEDFKLVIPHQGSAMAMRLISRKLGIAEHQLMYITPDHGNTIAASIPMGLHEAIRQKKIDRGDRILLLGTSAGVSLGGAILDY</sequence>
<name>A0ABV6JGK6_9BACL</name>
<dbReference type="PANTHER" id="PTHR34069">
    <property type="entry name" value="3-OXOACYL-[ACYL-CARRIER-PROTEIN] SYNTHASE 3"/>
    <property type="match status" value="1"/>
</dbReference>
<dbReference type="SUPFAM" id="SSF53901">
    <property type="entry name" value="Thiolase-like"/>
    <property type="match status" value="1"/>
</dbReference>
<comment type="caution">
    <text evidence="5">The sequence shown here is derived from an EMBL/GenBank/DDBJ whole genome shotgun (WGS) entry which is preliminary data.</text>
</comment>
<evidence type="ECO:0000256" key="2">
    <source>
        <dbReference type="ARBA" id="ARBA00023315"/>
    </source>
</evidence>
<dbReference type="PANTHER" id="PTHR34069:SF2">
    <property type="entry name" value="BETA-KETOACYL-[ACYL-CARRIER-PROTEIN] SYNTHASE III"/>
    <property type="match status" value="1"/>
</dbReference>
<organism evidence="5 6">
    <name type="scientific">Paenibacillus mendelii</name>
    <dbReference type="NCBI Taxonomy" id="206163"/>
    <lineage>
        <taxon>Bacteria</taxon>
        <taxon>Bacillati</taxon>
        <taxon>Bacillota</taxon>
        <taxon>Bacilli</taxon>
        <taxon>Bacillales</taxon>
        <taxon>Paenibacillaceae</taxon>
        <taxon>Paenibacillus</taxon>
    </lineage>
</organism>
<protein>
    <submittedName>
        <fullName evidence="5">Beta-ketoacyl-ACP synthase III</fullName>
    </submittedName>
</protein>
<dbReference type="Pfam" id="PF08541">
    <property type="entry name" value="ACP_syn_III_C"/>
    <property type="match status" value="1"/>
</dbReference>
<dbReference type="InterPro" id="IPR013751">
    <property type="entry name" value="ACP_syn_III_N"/>
</dbReference>